<dbReference type="Gene3D" id="2.70.98.70">
    <property type="match status" value="1"/>
</dbReference>
<keyword evidence="4" id="KW-0456">Lyase</keyword>
<evidence type="ECO:0000256" key="1">
    <source>
        <dbReference type="ARBA" id="ARBA00004418"/>
    </source>
</evidence>
<organism evidence="7 8">
    <name type="scientific">Flavilitoribacter nigricans (strain ATCC 23147 / DSM 23189 / NBRC 102662 / NCIMB 1420 / SS-2)</name>
    <name type="common">Lewinella nigricans</name>
    <dbReference type="NCBI Taxonomy" id="1122177"/>
    <lineage>
        <taxon>Bacteria</taxon>
        <taxon>Pseudomonadati</taxon>
        <taxon>Bacteroidota</taxon>
        <taxon>Saprospiria</taxon>
        <taxon>Saprospirales</taxon>
        <taxon>Lewinellaceae</taxon>
        <taxon>Flavilitoribacter</taxon>
    </lineage>
</organism>
<dbReference type="Proteomes" id="UP000223913">
    <property type="component" value="Unassembled WGS sequence"/>
</dbReference>
<evidence type="ECO:0000313" key="7">
    <source>
        <dbReference type="EMBL" id="PHN04638.1"/>
    </source>
</evidence>
<dbReference type="GO" id="GO:0042597">
    <property type="term" value="C:periplasmic space"/>
    <property type="evidence" value="ECO:0007669"/>
    <property type="project" value="UniProtKB-SubCell"/>
</dbReference>
<keyword evidence="2" id="KW-0732">Signal</keyword>
<name>A0A2D0N8B8_FLAN2</name>
<evidence type="ECO:0000259" key="5">
    <source>
        <dbReference type="Pfam" id="PF07940"/>
    </source>
</evidence>
<dbReference type="InterPro" id="IPR012480">
    <property type="entry name" value="Hepar_II_III_C"/>
</dbReference>
<gene>
    <name evidence="7" type="ORF">CRP01_21015</name>
</gene>
<sequence>MALFIFCMFGLSAQSPVDWRELKTVDDVCRAYPNRITTFFGTLDLDRKELIKVKHAYEHGKPAAACRHLLDYYKNGETADYLRRALPPSSGQSVAAADTLSQGIFTFYTQRDEVPRLPDGRLDWTFEGPADDIEWAWALNRHIFMRSLLDAYSETGNDRYATALDQYIKDWVVSSLPYPGVKSSTAMWRGLEVSFRVKSWAAVFYGLINSEAFTDATRILLLTSFPEHAHYLRQFHAQGNWLTMELSALARGATAWPEFKKSGEWLEYSRETMTESLLEQIYPDGVQTELTAHYHRVALLNFDLFRKIFQEAGAALPEVYTEKIEQMWNYLAYSLRPSGTNPLNNDSDLRNYQAAISEAADDFDRPDWKYIATNGKEGRAPQRTSVLFPYAGQAVFRSAYDATAHWTFFDIGPWGSGHQHNDKLHLSISAYGRDLLVDGGRFAYRGAFADKFRPYARSSASHNLVLIDGQGQGPGPRETEEALTEDHFKTTDSFDYAWGDFDQFEKIEGQAGHTRAVTYVRDQFWVVVDKIDTDRPREVKTLWHWHPDCQVETGKKGQVGTRNASGNLTIVPVGRKKWKPEQIKGQENPQPQGWYSVEYNKGEPNVASIYTTRVEDGDALVWLLVPSEGEMPKLKAKVLSRTDEGVKMEVKSRTGKWQLFVPYANGVLASCQFTP</sequence>
<evidence type="ECO:0000313" key="8">
    <source>
        <dbReference type="Proteomes" id="UP000223913"/>
    </source>
</evidence>
<feature type="domain" description="Heparinase II/III-like C-terminal" evidence="5">
    <location>
        <begin position="381"/>
        <end position="622"/>
    </location>
</feature>
<comment type="subcellular location">
    <subcellularLocation>
        <location evidence="1">Periplasm</location>
    </subcellularLocation>
</comment>
<dbReference type="InterPro" id="IPR008929">
    <property type="entry name" value="Chondroitin_lyas"/>
</dbReference>
<dbReference type="GO" id="GO:0016829">
    <property type="term" value="F:lyase activity"/>
    <property type="evidence" value="ECO:0007669"/>
    <property type="project" value="UniProtKB-KW"/>
</dbReference>
<dbReference type="OrthoDB" id="9772435at2"/>
<proteinExistence type="predicted"/>
<protein>
    <submittedName>
        <fullName evidence="7">Heparinase</fullName>
    </submittedName>
</protein>
<dbReference type="PANTHER" id="PTHR39210:SF1">
    <property type="entry name" value="HEPARIN-SULFATE LYASE"/>
    <property type="match status" value="1"/>
</dbReference>
<dbReference type="SUPFAM" id="SSF48230">
    <property type="entry name" value="Chondroitin AC/alginate lyase"/>
    <property type="match status" value="1"/>
</dbReference>
<evidence type="ECO:0000256" key="3">
    <source>
        <dbReference type="ARBA" id="ARBA00022764"/>
    </source>
</evidence>
<dbReference type="Pfam" id="PF16889">
    <property type="entry name" value="Hepar_II_III_N"/>
    <property type="match status" value="1"/>
</dbReference>
<dbReference type="EMBL" id="PDUD01000025">
    <property type="protein sequence ID" value="PHN04638.1"/>
    <property type="molecule type" value="Genomic_DNA"/>
</dbReference>
<comment type="caution">
    <text evidence="7">The sequence shown here is derived from an EMBL/GenBank/DDBJ whole genome shotgun (WGS) entry which is preliminary data.</text>
</comment>
<dbReference type="Gene3D" id="1.50.10.100">
    <property type="entry name" value="Chondroitin AC/alginate lyase"/>
    <property type="match status" value="1"/>
</dbReference>
<dbReference type="AlphaFoldDB" id="A0A2D0N8B8"/>
<dbReference type="Pfam" id="PF07940">
    <property type="entry name" value="Hepar_II_III_C"/>
    <property type="match status" value="1"/>
</dbReference>
<evidence type="ECO:0000259" key="6">
    <source>
        <dbReference type="Pfam" id="PF16889"/>
    </source>
</evidence>
<accession>A0A2D0N8B8</accession>
<feature type="domain" description="Heparin-sulfate lyase N-terminal" evidence="6">
    <location>
        <begin position="39"/>
        <end position="358"/>
    </location>
</feature>
<dbReference type="PANTHER" id="PTHR39210">
    <property type="entry name" value="HEPARIN-SULFATE LYASE"/>
    <property type="match status" value="1"/>
</dbReference>
<keyword evidence="8" id="KW-1185">Reference proteome</keyword>
<evidence type="ECO:0000256" key="4">
    <source>
        <dbReference type="ARBA" id="ARBA00023239"/>
    </source>
</evidence>
<evidence type="ECO:0000256" key="2">
    <source>
        <dbReference type="ARBA" id="ARBA00022729"/>
    </source>
</evidence>
<dbReference type="InterPro" id="IPR031680">
    <property type="entry name" value="Hepar_II_III_N"/>
</dbReference>
<reference evidence="7 8" key="1">
    <citation type="submission" date="2017-10" db="EMBL/GenBank/DDBJ databases">
        <title>The draft genome sequence of Lewinella nigricans NBRC 102662.</title>
        <authorList>
            <person name="Wang K."/>
        </authorList>
    </citation>
    <scope>NUCLEOTIDE SEQUENCE [LARGE SCALE GENOMIC DNA]</scope>
    <source>
        <strain evidence="7 8">NBRC 102662</strain>
    </source>
</reference>
<keyword evidence="3" id="KW-0574">Periplasm</keyword>